<dbReference type="Pfam" id="PF00751">
    <property type="entry name" value="DM"/>
    <property type="match status" value="1"/>
</dbReference>
<evidence type="ECO:0000259" key="8">
    <source>
        <dbReference type="PROSITE" id="PS50809"/>
    </source>
</evidence>
<protein>
    <submittedName>
        <fullName evidence="9">Ventral spinal cord interneuron specification</fullName>
    </submittedName>
</protein>
<feature type="compositionally biased region" description="Basic and acidic residues" evidence="7">
    <location>
        <begin position="218"/>
        <end position="227"/>
    </location>
</feature>
<reference evidence="9" key="1">
    <citation type="submission" date="2023-01" db="EMBL/GenBank/DDBJ databases">
        <title>Genome assembly of the deep-sea coral Lophelia pertusa.</title>
        <authorList>
            <person name="Herrera S."/>
            <person name="Cordes E."/>
        </authorList>
    </citation>
    <scope>NUCLEOTIDE SEQUENCE</scope>
    <source>
        <strain evidence="9">USNM1676648</strain>
        <tissue evidence="9">Polyp</tissue>
    </source>
</reference>
<evidence type="ECO:0000256" key="1">
    <source>
        <dbReference type="ARBA" id="ARBA00006834"/>
    </source>
</evidence>
<dbReference type="InterPro" id="IPR009060">
    <property type="entry name" value="UBA-like_sf"/>
</dbReference>
<comment type="subcellular location">
    <subcellularLocation>
        <location evidence="6">Nucleus</location>
    </subcellularLocation>
</comment>
<dbReference type="PANTHER" id="PTHR12322:SF53">
    <property type="entry name" value="DOUBLESEX-MAB RELATED 11E"/>
    <property type="match status" value="1"/>
</dbReference>
<dbReference type="GO" id="GO:0007548">
    <property type="term" value="P:sex differentiation"/>
    <property type="evidence" value="ECO:0007669"/>
    <property type="project" value="TreeGrafter"/>
</dbReference>
<dbReference type="SUPFAM" id="SSF46934">
    <property type="entry name" value="UBA-like"/>
    <property type="match status" value="1"/>
</dbReference>
<dbReference type="InterPro" id="IPR005173">
    <property type="entry name" value="DMA"/>
</dbReference>
<evidence type="ECO:0000256" key="2">
    <source>
        <dbReference type="ARBA" id="ARBA00022723"/>
    </source>
</evidence>
<dbReference type="GO" id="GO:0000978">
    <property type="term" value="F:RNA polymerase II cis-regulatory region sequence-specific DNA binding"/>
    <property type="evidence" value="ECO:0007669"/>
    <property type="project" value="TreeGrafter"/>
</dbReference>
<dbReference type="InterPro" id="IPR001275">
    <property type="entry name" value="DM_DNA-bd"/>
</dbReference>
<keyword evidence="5 6" id="KW-0539">Nucleus</keyword>
<dbReference type="PROSITE" id="PS40000">
    <property type="entry name" value="DM_1"/>
    <property type="match status" value="1"/>
</dbReference>
<keyword evidence="3 6" id="KW-0862">Zinc</keyword>
<dbReference type="PANTHER" id="PTHR12322">
    <property type="entry name" value="DOUBLESEX AND MAB-3 RELATED TRANSCRIPTION FACTOR DMRT"/>
    <property type="match status" value="1"/>
</dbReference>
<dbReference type="GO" id="GO:0046872">
    <property type="term" value="F:metal ion binding"/>
    <property type="evidence" value="ECO:0007669"/>
    <property type="project" value="UniProtKB-KW"/>
</dbReference>
<evidence type="ECO:0000256" key="6">
    <source>
        <dbReference type="PROSITE-ProRule" id="PRU00070"/>
    </source>
</evidence>
<dbReference type="GO" id="GO:0000981">
    <property type="term" value="F:DNA-binding transcription factor activity, RNA polymerase II-specific"/>
    <property type="evidence" value="ECO:0007669"/>
    <property type="project" value="TreeGrafter"/>
</dbReference>
<evidence type="ECO:0000256" key="3">
    <source>
        <dbReference type="ARBA" id="ARBA00022833"/>
    </source>
</evidence>
<feature type="region of interest" description="Disordered" evidence="7">
    <location>
        <begin position="172"/>
        <end position="252"/>
    </location>
</feature>
<evidence type="ECO:0000313" key="10">
    <source>
        <dbReference type="Proteomes" id="UP001163046"/>
    </source>
</evidence>
<gene>
    <name evidence="9" type="primary">DMRT3</name>
    <name evidence="9" type="ORF">OS493_026092</name>
</gene>
<organism evidence="9 10">
    <name type="scientific">Desmophyllum pertusum</name>
    <dbReference type="NCBI Taxonomy" id="174260"/>
    <lineage>
        <taxon>Eukaryota</taxon>
        <taxon>Metazoa</taxon>
        <taxon>Cnidaria</taxon>
        <taxon>Anthozoa</taxon>
        <taxon>Hexacorallia</taxon>
        <taxon>Scleractinia</taxon>
        <taxon>Caryophylliina</taxon>
        <taxon>Caryophylliidae</taxon>
        <taxon>Desmophyllum</taxon>
    </lineage>
</organism>
<dbReference type="SMART" id="SM00301">
    <property type="entry name" value="DM"/>
    <property type="match status" value="1"/>
</dbReference>
<comment type="caution">
    <text evidence="9">The sequence shown here is derived from an EMBL/GenBank/DDBJ whole genome shotgun (WGS) entry which is preliminary data.</text>
</comment>
<dbReference type="SUPFAM" id="SSF82927">
    <property type="entry name" value="Cysteine-rich DNA binding domain, (DM domain)"/>
    <property type="match status" value="1"/>
</dbReference>
<dbReference type="FunFam" id="4.10.1040.10:FF:000001">
    <property type="entry name" value="doublesex- and mab-3-related transcription factor 1"/>
    <property type="match status" value="1"/>
</dbReference>
<dbReference type="Proteomes" id="UP001163046">
    <property type="component" value="Unassembled WGS sequence"/>
</dbReference>
<dbReference type="Pfam" id="PF03474">
    <property type="entry name" value="DMA"/>
    <property type="match status" value="1"/>
</dbReference>
<feature type="domain" description="DM" evidence="8">
    <location>
        <begin position="81"/>
        <end position="128"/>
    </location>
</feature>
<keyword evidence="2 6" id="KW-0479">Metal-binding</keyword>
<evidence type="ECO:0000256" key="5">
    <source>
        <dbReference type="ARBA" id="ARBA00023242"/>
    </source>
</evidence>
<dbReference type="InterPro" id="IPR036407">
    <property type="entry name" value="DM_DNA-bd_sf"/>
</dbReference>
<accession>A0A9W9YD47</accession>
<dbReference type="AlphaFoldDB" id="A0A9W9YD47"/>
<sequence>MAVNKNRRFISGFYLEAQVCITAAKLLKAEIRIKDFGSTNSSNLSSSKTTWSVASFDKMMSEILTQVPSPGSALYHRIPKCARCRNHGALSWLKGHKHYCRWRDCTCSKCLLIAERQRITAARVALLRQQRKNTEMTYKMGQKDGDKEQIGKSFGDDVYQRPSMVLSSISALHGRNDSDTDYEDEGIDQQLSPTESEENPDSLNEQPSEPEPTIIDGVRIKTEPEKTPEDEEEGSTMVTPNENGTERQSPKRKINGEVQHDEIDVLRLHPKMPRTSESTIVGRKLHPDPLGLLIRAFPSQCRSVLELVLQGCGGNVVQAIECLLQNQEKKHLPLPMPVPVIGTVGGPPVSIHPALHFQAPPLFRKPDPFSPHTFHRPPMSPSCPYPPPPPLLKPKPQISGYPFSMDAVLAPPPNNVSAGSGSPKVDGKSVPIHFCTKCGRKASCEDNFCAFCGQKLHK</sequence>
<evidence type="ECO:0000256" key="7">
    <source>
        <dbReference type="SAM" id="MobiDB-lite"/>
    </source>
</evidence>
<dbReference type="PROSITE" id="PS50809">
    <property type="entry name" value="DM_2"/>
    <property type="match status" value="1"/>
</dbReference>
<keyword evidence="4 6" id="KW-0238">DNA-binding</keyword>
<proteinExistence type="inferred from homology"/>
<keyword evidence="10" id="KW-1185">Reference proteome</keyword>
<evidence type="ECO:0000313" key="9">
    <source>
        <dbReference type="EMBL" id="KAJ7327813.1"/>
    </source>
</evidence>
<comment type="similarity">
    <text evidence="1">Belongs to the DMRT family.</text>
</comment>
<dbReference type="OrthoDB" id="5842031at2759"/>
<feature type="DNA-binding region" description="DM" evidence="6">
    <location>
        <begin position="81"/>
        <end position="128"/>
    </location>
</feature>
<dbReference type="Gene3D" id="4.10.1040.10">
    <property type="entry name" value="DM DNA-binding domain"/>
    <property type="match status" value="1"/>
</dbReference>
<evidence type="ECO:0000256" key="4">
    <source>
        <dbReference type="ARBA" id="ARBA00023125"/>
    </source>
</evidence>
<dbReference type="EMBL" id="MU827799">
    <property type="protein sequence ID" value="KAJ7327813.1"/>
    <property type="molecule type" value="Genomic_DNA"/>
</dbReference>
<dbReference type="CDD" id="cd14370">
    <property type="entry name" value="CUE_DMA"/>
    <property type="match status" value="1"/>
</dbReference>
<name>A0A9W9YD47_9CNID</name>
<dbReference type="GO" id="GO:0005634">
    <property type="term" value="C:nucleus"/>
    <property type="evidence" value="ECO:0007669"/>
    <property type="project" value="UniProtKB-SubCell"/>
</dbReference>
<dbReference type="InterPro" id="IPR026607">
    <property type="entry name" value="DMRT"/>
</dbReference>